<evidence type="ECO:0000313" key="9">
    <source>
        <dbReference type="EMBL" id="KXA97495.1"/>
    </source>
</evidence>
<comment type="function">
    <text evidence="8">Essential subunit of the Sec protein translocation channel SecYEG. Clamps together the 2 halves of SecY. May contact the channel plug during translocation.</text>
</comment>
<evidence type="ECO:0000256" key="1">
    <source>
        <dbReference type="ARBA" id="ARBA00022448"/>
    </source>
</evidence>
<comment type="subcellular location">
    <subcellularLocation>
        <location evidence="8">Cell membrane</location>
        <topology evidence="8">Single-pass membrane protein</topology>
    </subcellularLocation>
    <subcellularLocation>
        <location evidence="7">Endomembrane system</location>
        <topology evidence="7">Single-pass membrane protein</topology>
    </subcellularLocation>
</comment>
<dbReference type="GO" id="GO:0008320">
    <property type="term" value="F:protein transmembrane transporter activity"/>
    <property type="evidence" value="ECO:0007669"/>
    <property type="project" value="UniProtKB-UniRule"/>
</dbReference>
<dbReference type="GO" id="GO:0005886">
    <property type="term" value="C:plasma membrane"/>
    <property type="evidence" value="ECO:0007669"/>
    <property type="project" value="UniProtKB-SubCell"/>
</dbReference>
<dbReference type="NCBIfam" id="TIGR00327">
    <property type="entry name" value="secE_euk_arch"/>
    <property type="match status" value="1"/>
</dbReference>
<evidence type="ECO:0000256" key="6">
    <source>
        <dbReference type="ARBA" id="ARBA00023136"/>
    </source>
</evidence>
<dbReference type="AlphaFoldDB" id="A0A133UTF2"/>
<keyword evidence="10" id="KW-1185">Reference proteome</keyword>
<dbReference type="GO" id="GO:0065002">
    <property type="term" value="P:intracellular protein transmembrane transport"/>
    <property type="evidence" value="ECO:0007669"/>
    <property type="project" value="UniProtKB-UniRule"/>
</dbReference>
<comment type="subunit">
    <text evidence="8">Component of the Sec protein translocase complex. Heterotrimer consisting of SecY (alpha), SecG (beta) and SecE (gamma) subunits. The heterotrimers can form oligomers, although 1 heterotrimer is thought to be able to translocate proteins. Interacts with the ribosome. May interact with SecDF, and other proteins may be involved.</text>
</comment>
<keyword evidence="8" id="KW-1003">Cell membrane</keyword>
<evidence type="ECO:0000256" key="2">
    <source>
        <dbReference type="ARBA" id="ARBA00022692"/>
    </source>
</evidence>
<comment type="caution">
    <text evidence="9">The sequence shown here is derived from an EMBL/GenBank/DDBJ whole genome shotgun (WGS) entry which is preliminary data.</text>
</comment>
<dbReference type="PROSITE" id="PS01067">
    <property type="entry name" value="SECE_SEC61G"/>
    <property type="match status" value="1"/>
</dbReference>
<accession>A0A133UTF2</accession>
<keyword evidence="6 8" id="KW-0472">Membrane</keyword>
<dbReference type="GO" id="GO:0012505">
    <property type="term" value="C:endomembrane system"/>
    <property type="evidence" value="ECO:0007669"/>
    <property type="project" value="UniProtKB-SubCell"/>
</dbReference>
<reference evidence="9 10" key="1">
    <citation type="journal article" date="2016" name="Sci. Rep.">
        <title>Metabolic traits of an uncultured archaeal lineage -MSBL1- from brine pools of the Red Sea.</title>
        <authorList>
            <person name="Mwirichia R."/>
            <person name="Alam I."/>
            <person name="Rashid M."/>
            <person name="Vinu M."/>
            <person name="Ba-Alawi W."/>
            <person name="Anthony Kamau A."/>
            <person name="Kamanda Ngugi D."/>
            <person name="Goker M."/>
            <person name="Klenk H.P."/>
            <person name="Bajic V."/>
            <person name="Stingl U."/>
        </authorList>
    </citation>
    <scope>NUCLEOTIDE SEQUENCE [LARGE SCALE GENOMIC DNA]</scope>
    <source>
        <strain evidence="9">SCGC-AAA259I09</strain>
    </source>
</reference>
<proteinExistence type="inferred from homology"/>
<evidence type="ECO:0000256" key="3">
    <source>
        <dbReference type="ARBA" id="ARBA00022927"/>
    </source>
</evidence>
<dbReference type="GO" id="GO:0009306">
    <property type="term" value="P:protein secretion"/>
    <property type="evidence" value="ECO:0007669"/>
    <property type="project" value="UniProtKB-UniRule"/>
</dbReference>
<organism evidence="9 10">
    <name type="scientific">candidate division MSBL1 archaeon SCGC-AAA259I09</name>
    <dbReference type="NCBI Taxonomy" id="1698267"/>
    <lineage>
        <taxon>Archaea</taxon>
        <taxon>Methanobacteriati</taxon>
        <taxon>Methanobacteriota</taxon>
        <taxon>candidate division MSBL1</taxon>
    </lineage>
</organism>
<evidence type="ECO:0000313" key="10">
    <source>
        <dbReference type="Proteomes" id="UP000070463"/>
    </source>
</evidence>
<dbReference type="InterPro" id="IPR023391">
    <property type="entry name" value="Prot_translocase_SecE_dom_sf"/>
</dbReference>
<dbReference type="HAMAP" id="MF_00422">
    <property type="entry name" value="SecE"/>
    <property type="match status" value="1"/>
</dbReference>
<evidence type="ECO:0000256" key="8">
    <source>
        <dbReference type="HAMAP-Rule" id="MF_00422"/>
    </source>
</evidence>
<dbReference type="Pfam" id="PF00584">
    <property type="entry name" value="SecE"/>
    <property type="match status" value="1"/>
</dbReference>
<dbReference type="InterPro" id="IPR008158">
    <property type="entry name" value="Translocase_Sec61-g"/>
</dbReference>
<keyword evidence="2 8" id="KW-0812">Transmembrane</keyword>
<evidence type="ECO:0000256" key="7">
    <source>
        <dbReference type="ARBA" id="ARBA00037847"/>
    </source>
</evidence>
<evidence type="ECO:0000256" key="4">
    <source>
        <dbReference type="ARBA" id="ARBA00022989"/>
    </source>
</evidence>
<sequence>MLQEFLHQTKRILQVAKKPDMDEYLNVAKVTGIGIIIIGVIGFIITLISSFLVPT</sequence>
<keyword evidence="1 8" id="KW-0813">Transport</keyword>
<protein>
    <recommendedName>
        <fullName evidence="8">Protein translocase subunit SecE</fullName>
    </recommendedName>
    <alternativeName>
        <fullName evidence="8">Protein transport protein Sec61 gamma subunit homolog</fullName>
    </alternativeName>
</protein>
<comment type="similarity">
    <text evidence="8">Belongs to the SecE/SEC61-gamma family.</text>
</comment>
<dbReference type="GO" id="GO:0006605">
    <property type="term" value="P:protein targeting"/>
    <property type="evidence" value="ECO:0007669"/>
    <property type="project" value="UniProtKB-UniRule"/>
</dbReference>
<evidence type="ECO:0000256" key="5">
    <source>
        <dbReference type="ARBA" id="ARBA00023010"/>
    </source>
</evidence>
<feature type="transmembrane region" description="Helical" evidence="8">
    <location>
        <begin position="30"/>
        <end position="53"/>
    </location>
</feature>
<keyword evidence="4 8" id="KW-1133">Transmembrane helix</keyword>
<name>A0A133UTF2_9EURY</name>
<keyword evidence="5 8" id="KW-0811">Translocation</keyword>
<dbReference type="NCBIfam" id="NF006909">
    <property type="entry name" value="PRK09400.1-4"/>
    <property type="match status" value="1"/>
</dbReference>
<dbReference type="Gene3D" id="1.20.5.820">
    <property type="entry name" value="Preprotein translocase SecE subunit"/>
    <property type="match status" value="1"/>
</dbReference>
<dbReference type="EMBL" id="LHXR01000028">
    <property type="protein sequence ID" value="KXA97495.1"/>
    <property type="molecule type" value="Genomic_DNA"/>
</dbReference>
<dbReference type="SUPFAM" id="SSF103456">
    <property type="entry name" value="Preprotein translocase SecE subunit"/>
    <property type="match status" value="1"/>
</dbReference>
<gene>
    <name evidence="8 9" type="primary">secE</name>
    <name evidence="9" type="ORF">AKJ37_02870</name>
</gene>
<keyword evidence="3 8" id="KW-0653">Protein transport</keyword>
<dbReference type="InterPro" id="IPR001901">
    <property type="entry name" value="Translocase_SecE/Sec61-g"/>
</dbReference>
<dbReference type="Proteomes" id="UP000070463">
    <property type="component" value="Unassembled WGS sequence"/>
</dbReference>